<dbReference type="InterPro" id="IPR029071">
    <property type="entry name" value="Ubiquitin-like_domsf"/>
</dbReference>
<organism evidence="3 4">
    <name type="scientific">Fragilariopsis cylindrus CCMP1102</name>
    <dbReference type="NCBI Taxonomy" id="635003"/>
    <lineage>
        <taxon>Eukaryota</taxon>
        <taxon>Sar</taxon>
        <taxon>Stramenopiles</taxon>
        <taxon>Ochrophyta</taxon>
        <taxon>Bacillariophyta</taxon>
        <taxon>Bacillariophyceae</taxon>
        <taxon>Bacillariophycidae</taxon>
        <taxon>Bacillariales</taxon>
        <taxon>Bacillariaceae</taxon>
        <taxon>Fragilariopsis</taxon>
    </lineage>
</organism>
<dbReference type="InterPro" id="IPR036339">
    <property type="entry name" value="PUB-like_dom_sf"/>
</dbReference>
<sequence length="484" mass="53197">MNNNNSKTKTLTKENVDSSIQLILEKNFDINSKICVITLLKIIDNVIQKPNNNKVRTIRTSNTTIQQKIINNYGHHFLIACGFIIVEKAEAQMTMSDGNDDERLVLNEIQEDTEFLIYARHTLARIAVYELNIKADTLPSFRPPPPKVTFGIGESGNTSTTTTNTGFNVYEGKRFDGQAAATGTNLGPPSGWKSKTETELEILQKRELKLEKELALATKNNNNSTSSSSAKTSKTTTTTTAVDRQWTSNKEDKQLLAKHFQTQFAKQKAAQSIGFTTKAMRDLTKIKKSKVYSHTQLAITFPDGIIVKANFSTTEKLSMVMKGIIEHVLFSNTDTITFPKFELYISPPRTILDPTQSLKKLGLVPAAKIYVSWNSPGLTKIPTFSLGQGWYILPELLLFSSSNSKKNNTNANSSSATATGTGSSMTTIMGPVMPISVSVLGGGGNIATGASLRNDTNPKPTKQVKKKSKAEKEAELMKRMLGGR</sequence>
<proteinExistence type="predicted"/>
<feature type="domain" description="UBX" evidence="2">
    <location>
        <begin position="290"/>
        <end position="371"/>
    </location>
</feature>
<evidence type="ECO:0000313" key="3">
    <source>
        <dbReference type="EMBL" id="OEU09746.1"/>
    </source>
</evidence>
<name>A0A1E7EV54_9STRA</name>
<dbReference type="Pfam" id="PF09409">
    <property type="entry name" value="PUB"/>
    <property type="match status" value="1"/>
</dbReference>
<dbReference type="EMBL" id="KV784374">
    <property type="protein sequence ID" value="OEU09746.1"/>
    <property type="molecule type" value="Genomic_DNA"/>
</dbReference>
<feature type="region of interest" description="Disordered" evidence="1">
    <location>
        <begin position="217"/>
        <end position="246"/>
    </location>
</feature>
<dbReference type="InterPro" id="IPR018997">
    <property type="entry name" value="PUB_domain"/>
</dbReference>
<dbReference type="SUPFAM" id="SSF54236">
    <property type="entry name" value="Ubiquitin-like"/>
    <property type="match status" value="1"/>
</dbReference>
<dbReference type="KEGG" id="fcy:FRACYDRAFT_194726"/>
<dbReference type="SUPFAM" id="SSF143503">
    <property type="entry name" value="PUG domain-like"/>
    <property type="match status" value="1"/>
</dbReference>
<dbReference type="OrthoDB" id="440781at2759"/>
<dbReference type="InterPro" id="IPR001012">
    <property type="entry name" value="UBX_dom"/>
</dbReference>
<dbReference type="Gene3D" id="3.10.20.90">
    <property type="entry name" value="Phosphatidylinositol 3-kinase Catalytic Subunit, Chain A, domain 1"/>
    <property type="match status" value="1"/>
</dbReference>
<dbReference type="AlphaFoldDB" id="A0A1E7EV54"/>
<feature type="region of interest" description="Disordered" evidence="1">
    <location>
        <begin position="448"/>
        <end position="484"/>
    </location>
</feature>
<evidence type="ECO:0000256" key="1">
    <source>
        <dbReference type="SAM" id="MobiDB-lite"/>
    </source>
</evidence>
<dbReference type="PANTHER" id="PTHR23153:SF38">
    <property type="entry name" value="UBX DOMAIN-CONTAINING PROTEIN 6"/>
    <property type="match status" value="1"/>
</dbReference>
<dbReference type="PROSITE" id="PS50033">
    <property type="entry name" value="UBX"/>
    <property type="match status" value="1"/>
</dbReference>
<dbReference type="InParanoid" id="A0A1E7EV54"/>
<dbReference type="Proteomes" id="UP000095751">
    <property type="component" value="Unassembled WGS sequence"/>
</dbReference>
<protein>
    <recommendedName>
        <fullName evidence="2">UBX domain-containing protein</fullName>
    </recommendedName>
</protein>
<dbReference type="Gene3D" id="1.20.58.2190">
    <property type="match status" value="1"/>
</dbReference>
<keyword evidence="4" id="KW-1185">Reference proteome</keyword>
<dbReference type="Pfam" id="PF00789">
    <property type="entry name" value="UBX"/>
    <property type="match status" value="1"/>
</dbReference>
<dbReference type="GO" id="GO:0005737">
    <property type="term" value="C:cytoplasm"/>
    <property type="evidence" value="ECO:0007669"/>
    <property type="project" value="TreeGrafter"/>
</dbReference>
<evidence type="ECO:0000259" key="2">
    <source>
        <dbReference type="PROSITE" id="PS50033"/>
    </source>
</evidence>
<reference evidence="3 4" key="1">
    <citation type="submission" date="2016-09" db="EMBL/GenBank/DDBJ databases">
        <title>Extensive genetic diversity and differential bi-allelic expression allows diatom success in the polar Southern Ocean.</title>
        <authorList>
            <consortium name="DOE Joint Genome Institute"/>
            <person name="Mock T."/>
            <person name="Otillar R.P."/>
            <person name="Strauss J."/>
            <person name="Dupont C."/>
            <person name="Frickenhaus S."/>
            <person name="Maumus F."/>
            <person name="Mcmullan M."/>
            <person name="Sanges R."/>
            <person name="Schmutz J."/>
            <person name="Toseland A."/>
            <person name="Valas R."/>
            <person name="Veluchamy A."/>
            <person name="Ward B.J."/>
            <person name="Allen A."/>
            <person name="Barry K."/>
            <person name="Falciatore A."/>
            <person name="Ferrante M."/>
            <person name="Fortunato A.E."/>
            <person name="Gloeckner G."/>
            <person name="Gruber A."/>
            <person name="Hipkin R."/>
            <person name="Janech M."/>
            <person name="Kroth P."/>
            <person name="Leese F."/>
            <person name="Lindquist E."/>
            <person name="Lyon B.R."/>
            <person name="Martin J."/>
            <person name="Mayer C."/>
            <person name="Parker M."/>
            <person name="Quesneville H."/>
            <person name="Raymond J."/>
            <person name="Uhlig C."/>
            <person name="Valentin K.U."/>
            <person name="Worden A.Z."/>
            <person name="Armbrust E.V."/>
            <person name="Bowler C."/>
            <person name="Green B."/>
            <person name="Moulton V."/>
            <person name="Van Oosterhout C."/>
            <person name="Grigoriev I."/>
        </authorList>
    </citation>
    <scope>NUCLEOTIDE SEQUENCE [LARGE SCALE GENOMIC DNA]</scope>
    <source>
        <strain evidence="3 4">CCMP1102</strain>
    </source>
</reference>
<evidence type="ECO:0000313" key="4">
    <source>
        <dbReference type="Proteomes" id="UP000095751"/>
    </source>
</evidence>
<dbReference type="PANTHER" id="PTHR23153">
    <property type="entry name" value="UBX-RELATED"/>
    <property type="match status" value="1"/>
</dbReference>
<accession>A0A1E7EV54</accession>
<feature type="compositionally biased region" description="Low complexity" evidence="1">
    <location>
        <begin position="217"/>
        <end position="241"/>
    </location>
</feature>
<dbReference type="CDD" id="cd09212">
    <property type="entry name" value="PUB"/>
    <property type="match status" value="1"/>
</dbReference>
<gene>
    <name evidence="3" type="ORF">FRACYDRAFT_194726</name>
</gene>